<sequence>MTTAALEAVAPVGAAAASGAMHPIAKDTVQRLCAGQVVVDLATSVKELVENSLDAGATHIDIKLRDSGLGSITVADNGQGIDAAGFAALCRRHWTSKIRRFEDLDGVSTFGFRGEALSSLCTVATVTVTTATRESAPAGTQLTFTGDGELAGQTAVARERGTTVVVEGLFAKWPVRLQDLRKNARREYLRLVALVEQYAIISDGVRLSLANQTRGGASTVAVRTLAQADRLARVVAVCGAAVRAHLVPVAHQADAAADGCPAMAIAGHVSRPLPDAGRAAADKQYFFVNGRPCDFPRAKRLVNELYRAHCPTRFPVFAIAITVDAASIDVNLTPDKRTILVRHEARLLDALRAALAHAFAPDESVFSVSRVQTQLLPAAVAAEEPAKEPAAVAAAEPALPALPAPALTSVPGVVRCPGDWPSSSAVPKAPAEAGEEPPRPAARGPSGRKQGTLLAPVAEAAEAMDAEAMDVEECPAARPAPPPKRVRVPGPPREAAADGCPRQTGGRLAAMVIGVCRGRQKDDAHDWGAVAARLPAKRAREARRAEESQQRAEPDAELEQGGIDNASDPAAASSALSRLIHKRDFGAMGVVGQFNRGFIIARLGADLYIVDQHASDEKYNFEQLQQSATIASQPLIRPAVLELSVVDECVAIEHRPALEQNGFHLRIDEAADPGRRIALLSQPFIDQTLFTQQDLLELIGRLAASPESTPRCDRARRMFASRACRKSIMIGDALTPAQMRAVVHHLSELDHPWNCPHGRPTMRHLYRMPA</sequence>
<protein>
    <submittedName>
        <fullName evidence="1">ATP-binding mismatch repair protein</fullName>
    </submittedName>
</protein>
<evidence type="ECO:0000313" key="2">
    <source>
        <dbReference type="Proteomes" id="UP001140087"/>
    </source>
</evidence>
<reference evidence="1" key="1">
    <citation type="submission" date="2022-07" db="EMBL/GenBank/DDBJ databases">
        <title>Phylogenomic reconstructions and comparative analyses of Kickxellomycotina fungi.</title>
        <authorList>
            <person name="Reynolds N.K."/>
            <person name="Stajich J.E."/>
            <person name="Barry K."/>
            <person name="Grigoriev I.V."/>
            <person name="Crous P."/>
            <person name="Smith M.E."/>
        </authorList>
    </citation>
    <scope>NUCLEOTIDE SEQUENCE</scope>
    <source>
        <strain evidence="1">BCRC 34780</strain>
    </source>
</reference>
<proteinExistence type="predicted"/>
<keyword evidence="2" id="KW-1185">Reference proteome</keyword>
<organism evidence="1 2">
    <name type="scientific">Coemansia helicoidea</name>
    <dbReference type="NCBI Taxonomy" id="1286919"/>
    <lineage>
        <taxon>Eukaryota</taxon>
        <taxon>Fungi</taxon>
        <taxon>Fungi incertae sedis</taxon>
        <taxon>Zoopagomycota</taxon>
        <taxon>Kickxellomycotina</taxon>
        <taxon>Kickxellomycetes</taxon>
        <taxon>Kickxellales</taxon>
        <taxon>Kickxellaceae</taxon>
        <taxon>Coemansia</taxon>
    </lineage>
</organism>
<dbReference type="Proteomes" id="UP001140087">
    <property type="component" value="Unassembled WGS sequence"/>
</dbReference>
<evidence type="ECO:0000313" key="1">
    <source>
        <dbReference type="EMBL" id="KAJ2808283.1"/>
    </source>
</evidence>
<dbReference type="EMBL" id="JANBUN010000006">
    <property type="protein sequence ID" value="KAJ2808283.1"/>
    <property type="molecule type" value="Genomic_DNA"/>
</dbReference>
<name>A0ACC1LHK4_9FUNG</name>
<comment type="caution">
    <text evidence="1">The sequence shown here is derived from an EMBL/GenBank/DDBJ whole genome shotgun (WGS) entry which is preliminary data.</text>
</comment>
<keyword evidence="1" id="KW-0067">ATP-binding</keyword>
<accession>A0ACC1LHK4</accession>
<keyword evidence="1" id="KW-0547">Nucleotide-binding</keyword>
<gene>
    <name evidence="1" type="primary">PMS1</name>
    <name evidence="1" type="ORF">H4R21_000115</name>
</gene>